<evidence type="ECO:0000256" key="3">
    <source>
        <dbReference type="ARBA" id="ARBA00022989"/>
    </source>
</evidence>
<feature type="transmembrane region" description="Helical" evidence="6">
    <location>
        <begin position="150"/>
        <end position="172"/>
    </location>
</feature>
<dbReference type="PROSITE" id="PS50850">
    <property type="entry name" value="MFS"/>
    <property type="match status" value="1"/>
</dbReference>
<accession>A0ABP7FK76</accession>
<feature type="compositionally biased region" description="Low complexity" evidence="5">
    <location>
        <begin position="366"/>
        <end position="380"/>
    </location>
</feature>
<comment type="caution">
    <text evidence="8">The sequence shown here is derived from an EMBL/GenBank/DDBJ whole genome shotgun (WGS) entry which is preliminary data.</text>
</comment>
<feature type="transmembrane region" description="Helical" evidence="6">
    <location>
        <begin position="28"/>
        <end position="50"/>
    </location>
</feature>
<dbReference type="PANTHER" id="PTHR43129">
    <property type="entry name" value="FOSMIDOMYCIN RESISTANCE PROTEIN"/>
    <property type="match status" value="1"/>
</dbReference>
<dbReference type="PANTHER" id="PTHR43129:SF1">
    <property type="entry name" value="FOSMIDOMYCIN RESISTANCE PROTEIN"/>
    <property type="match status" value="1"/>
</dbReference>
<sequence>MAASHVVDDFYQGVVPALLPFLVIERQYSYAAVAGLVLAANLLSSVAQPAFGWWGDRRPRRWLIPVGMLTAAVGVGLVAFSVEYWATWVLIAIAGLGISAFHPEAARAARVAAGDSNRAMSVFALGGNTGFALGSLVTTPLLLLTGLQGAIYLIIPAALMAVLLFARLGRVLDGPVGTPKRVVHPPGPDNWPAFLRLTAVVVVRSIIFFGAVSFVALYFIHGFGTSEALGGLALSVFLFAGAGGTLIGGWLADRVGRLLSIRLGFAATIPALLGLVLSPDWFVALVFVAVFGVAIFVPFAVFVILGQDYLPNRIGIASGVTVGLAVTVGGLFSPLLGWIADQTDLRVTFAILLGLTHGRGARPRLPAAGADAGAAPSAACRGRDGRGR</sequence>
<reference evidence="9" key="1">
    <citation type="journal article" date="2019" name="Int. J. Syst. Evol. Microbiol.">
        <title>The Global Catalogue of Microorganisms (GCM) 10K type strain sequencing project: providing services to taxonomists for standard genome sequencing and annotation.</title>
        <authorList>
            <consortium name="The Broad Institute Genomics Platform"/>
            <consortium name="The Broad Institute Genome Sequencing Center for Infectious Disease"/>
            <person name="Wu L."/>
            <person name="Ma J."/>
        </authorList>
    </citation>
    <scope>NUCLEOTIDE SEQUENCE [LARGE SCALE GENOMIC DNA]</scope>
    <source>
        <strain evidence="9">JCM 16949</strain>
    </source>
</reference>
<dbReference type="InterPro" id="IPR020846">
    <property type="entry name" value="MFS_dom"/>
</dbReference>
<evidence type="ECO:0000313" key="8">
    <source>
        <dbReference type="EMBL" id="GAA3737878.1"/>
    </source>
</evidence>
<dbReference type="CDD" id="cd17478">
    <property type="entry name" value="MFS_FsR"/>
    <property type="match status" value="1"/>
</dbReference>
<protein>
    <submittedName>
        <fullName evidence="8">MFS transporter</fullName>
    </submittedName>
</protein>
<feature type="transmembrane region" description="Helical" evidence="6">
    <location>
        <begin position="317"/>
        <end position="340"/>
    </location>
</feature>
<keyword evidence="9" id="KW-1185">Reference proteome</keyword>
<evidence type="ECO:0000256" key="1">
    <source>
        <dbReference type="ARBA" id="ARBA00004651"/>
    </source>
</evidence>
<feature type="transmembrane region" description="Helical" evidence="6">
    <location>
        <begin position="85"/>
        <end position="101"/>
    </location>
</feature>
<gene>
    <name evidence="8" type="ORF">GCM10022239_11920</name>
</gene>
<dbReference type="InterPro" id="IPR011701">
    <property type="entry name" value="MFS"/>
</dbReference>
<feature type="transmembrane region" description="Helical" evidence="6">
    <location>
        <begin position="259"/>
        <end position="277"/>
    </location>
</feature>
<feature type="transmembrane region" description="Helical" evidence="6">
    <location>
        <begin position="283"/>
        <end position="305"/>
    </location>
</feature>
<dbReference type="Pfam" id="PF07690">
    <property type="entry name" value="MFS_1"/>
    <property type="match status" value="1"/>
</dbReference>
<evidence type="ECO:0000256" key="6">
    <source>
        <dbReference type="SAM" id="Phobius"/>
    </source>
</evidence>
<name>A0ABP7FK76_9MICO</name>
<feature type="transmembrane region" description="Helical" evidence="6">
    <location>
        <begin position="62"/>
        <end position="79"/>
    </location>
</feature>
<evidence type="ECO:0000313" key="9">
    <source>
        <dbReference type="Proteomes" id="UP001501004"/>
    </source>
</evidence>
<evidence type="ECO:0000256" key="4">
    <source>
        <dbReference type="ARBA" id="ARBA00023136"/>
    </source>
</evidence>
<proteinExistence type="predicted"/>
<comment type="subcellular location">
    <subcellularLocation>
        <location evidence="1">Cell membrane</location>
        <topology evidence="1">Multi-pass membrane protein</topology>
    </subcellularLocation>
</comment>
<dbReference type="InterPro" id="IPR036259">
    <property type="entry name" value="MFS_trans_sf"/>
</dbReference>
<evidence type="ECO:0000256" key="5">
    <source>
        <dbReference type="SAM" id="MobiDB-lite"/>
    </source>
</evidence>
<feature type="transmembrane region" description="Helical" evidence="6">
    <location>
        <begin position="193"/>
        <end position="220"/>
    </location>
</feature>
<dbReference type="SUPFAM" id="SSF103473">
    <property type="entry name" value="MFS general substrate transporter"/>
    <property type="match status" value="1"/>
</dbReference>
<evidence type="ECO:0000259" key="7">
    <source>
        <dbReference type="PROSITE" id="PS50850"/>
    </source>
</evidence>
<feature type="transmembrane region" description="Helical" evidence="6">
    <location>
        <begin position="232"/>
        <end position="252"/>
    </location>
</feature>
<evidence type="ECO:0000256" key="2">
    <source>
        <dbReference type="ARBA" id="ARBA00022692"/>
    </source>
</evidence>
<feature type="domain" description="Major facilitator superfamily (MFS) profile" evidence="7">
    <location>
        <begin position="1"/>
        <end position="388"/>
    </location>
</feature>
<keyword evidence="4 6" id="KW-0472">Membrane</keyword>
<feature type="region of interest" description="Disordered" evidence="5">
    <location>
        <begin position="366"/>
        <end position="388"/>
    </location>
</feature>
<dbReference type="EMBL" id="BAABAE010000003">
    <property type="protein sequence ID" value="GAA3737878.1"/>
    <property type="molecule type" value="Genomic_DNA"/>
</dbReference>
<dbReference type="Proteomes" id="UP001501004">
    <property type="component" value="Unassembled WGS sequence"/>
</dbReference>
<dbReference type="RefSeq" id="WP_344754735.1">
    <property type="nucleotide sequence ID" value="NZ_BAABAE010000003.1"/>
</dbReference>
<keyword evidence="2 6" id="KW-0812">Transmembrane</keyword>
<keyword evidence="3 6" id="KW-1133">Transmembrane helix</keyword>
<organism evidence="8 9">
    <name type="scientific">Leifsonella bigeumensis</name>
    <dbReference type="NCBI Taxonomy" id="433643"/>
    <lineage>
        <taxon>Bacteria</taxon>
        <taxon>Bacillati</taxon>
        <taxon>Actinomycetota</taxon>
        <taxon>Actinomycetes</taxon>
        <taxon>Micrococcales</taxon>
        <taxon>Microbacteriaceae</taxon>
        <taxon>Leifsonella</taxon>
    </lineage>
</organism>
<dbReference type="Gene3D" id="1.20.1250.20">
    <property type="entry name" value="MFS general substrate transporter like domains"/>
    <property type="match status" value="2"/>
</dbReference>
<feature type="transmembrane region" description="Helical" evidence="6">
    <location>
        <begin position="122"/>
        <end position="144"/>
    </location>
</feature>